<protein>
    <submittedName>
        <fullName evidence="2">Uncharacterized protein</fullName>
    </submittedName>
</protein>
<comment type="caution">
    <text evidence="2">The sequence shown here is derived from an EMBL/GenBank/DDBJ whole genome shotgun (WGS) entry which is preliminary data.</text>
</comment>
<dbReference type="Proteomes" id="UP001434883">
    <property type="component" value="Unassembled WGS sequence"/>
</dbReference>
<organism evidence="2 3">
    <name type="scientific">Xenoophorus captivus</name>
    <dbReference type="NCBI Taxonomy" id="1517983"/>
    <lineage>
        <taxon>Eukaryota</taxon>
        <taxon>Metazoa</taxon>
        <taxon>Chordata</taxon>
        <taxon>Craniata</taxon>
        <taxon>Vertebrata</taxon>
        <taxon>Euteleostomi</taxon>
        <taxon>Actinopterygii</taxon>
        <taxon>Neopterygii</taxon>
        <taxon>Teleostei</taxon>
        <taxon>Neoteleostei</taxon>
        <taxon>Acanthomorphata</taxon>
        <taxon>Ovalentaria</taxon>
        <taxon>Atherinomorphae</taxon>
        <taxon>Cyprinodontiformes</taxon>
        <taxon>Goodeidae</taxon>
        <taxon>Xenoophorus</taxon>
    </lineage>
</organism>
<gene>
    <name evidence="2" type="ORF">XENOCAPTIV_019200</name>
</gene>
<evidence type="ECO:0000313" key="2">
    <source>
        <dbReference type="EMBL" id="MEQ2217689.1"/>
    </source>
</evidence>
<sequence>MNGAEGLLKLPVYTGSEETIFYPDSSGSSNMGPYHPSSPVFYSMSPLSSSLGAPSPIEFLKLRTLHEEIEKERESVVDSNTGPVAEVDAEASSNSQLPQTSQEQDEVDVFICSMLPV</sequence>
<feature type="region of interest" description="Disordered" evidence="1">
    <location>
        <begin position="71"/>
        <end position="105"/>
    </location>
</feature>
<dbReference type="EMBL" id="JAHRIN010076026">
    <property type="protein sequence ID" value="MEQ2217689.1"/>
    <property type="molecule type" value="Genomic_DNA"/>
</dbReference>
<name>A0ABV0SB20_9TELE</name>
<keyword evidence="3" id="KW-1185">Reference proteome</keyword>
<evidence type="ECO:0000256" key="1">
    <source>
        <dbReference type="SAM" id="MobiDB-lite"/>
    </source>
</evidence>
<reference evidence="2 3" key="1">
    <citation type="submission" date="2021-06" db="EMBL/GenBank/DDBJ databases">
        <authorList>
            <person name="Palmer J.M."/>
        </authorList>
    </citation>
    <scope>NUCLEOTIDE SEQUENCE [LARGE SCALE GENOMIC DNA]</scope>
    <source>
        <strain evidence="2 3">XC_2019</strain>
        <tissue evidence="2">Muscle</tissue>
    </source>
</reference>
<accession>A0ABV0SB20</accession>
<feature type="compositionally biased region" description="Polar residues" evidence="1">
    <location>
        <begin position="91"/>
        <end position="102"/>
    </location>
</feature>
<proteinExistence type="predicted"/>
<evidence type="ECO:0000313" key="3">
    <source>
        <dbReference type="Proteomes" id="UP001434883"/>
    </source>
</evidence>